<sequence>MIRDMELMQTREDFFKIASLLPAAQTHRMKKDSSKHPTSTPTKPKEQTSRIQQSSPQTIVPLSTGYSVTDTTSTVDTH</sequence>
<name>G2YZ15_BOTF4</name>
<dbReference type="AlphaFoldDB" id="G2YZ15"/>
<organism evidence="2 3">
    <name type="scientific">Botryotinia fuckeliana (strain T4)</name>
    <name type="common">Noble rot fungus</name>
    <name type="synonym">Botrytis cinerea</name>
    <dbReference type="NCBI Taxonomy" id="999810"/>
    <lineage>
        <taxon>Eukaryota</taxon>
        <taxon>Fungi</taxon>
        <taxon>Dikarya</taxon>
        <taxon>Ascomycota</taxon>
        <taxon>Pezizomycotina</taxon>
        <taxon>Leotiomycetes</taxon>
        <taxon>Helotiales</taxon>
        <taxon>Sclerotiniaceae</taxon>
        <taxon>Botrytis</taxon>
    </lineage>
</organism>
<feature type="compositionally biased region" description="Low complexity" evidence="1">
    <location>
        <begin position="67"/>
        <end position="78"/>
    </location>
</feature>
<feature type="compositionally biased region" description="Polar residues" evidence="1">
    <location>
        <begin position="49"/>
        <end position="66"/>
    </location>
</feature>
<accession>G2YZ15</accession>
<feature type="region of interest" description="Disordered" evidence="1">
    <location>
        <begin position="25"/>
        <end position="78"/>
    </location>
</feature>
<dbReference type="InParanoid" id="G2YZ15"/>
<protein>
    <submittedName>
        <fullName evidence="2">Uncharacterized protein</fullName>
    </submittedName>
</protein>
<gene>
    <name evidence="2" type="ORF">BofuT4_uP141250.1</name>
</gene>
<evidence type="ECO:0000256" key="1">
    <source>
        <dbReference type="SAM" id="MobiDB-lite"/>
    </source>
</evidence>
<dbReference type="EMBL" id="FQ790362">
    <property type="protein sequence ID" value="CCD56863.1"/>
    <property type="molecule type" value="Genomic_DNA"/>
</dbReference>
<evidence type="ECO:0000313" key="2">
    <source>
        <dbReference type="EMBL" id="CCD56863.1"/>
    </source>
</evidence>
<proteinExistence type="predicted"/>
<dbReference type="HOGENOM" id="CLU_2621772_0_0_1"/>
<evidence type="ECO:0000313" key="3">
    <source>
        <dbReference type="Proteomes" id="UP000008177"/>
    </source>
</evidence>
<dbReference type="Proteomes" id="UP000008177">
    <property type="component" value="Unplaced contigs"/>
</dbReference>
<reference evidence="3" key="1">
    <citation type="journal article" date="2011" name="PLoS Genet.">
        <title>Genomic analysis of the necrotrophic fungal pathogens Sclerotinia sclerotiorum and Botrytis cinerea.</title>
        <authorList>
            <person name="Amselem J."/>
            <person name="Cuomo C.A."/>
            <person name="van Kan J.A."/>
            <person name="Viaud M."/>
            <person name="Benito E.P."/>
            <person name="Couloux A."/>
            <person name="Coutinho P.M."/>
            <person name="de Vries R.P."/>
            <person name="Dyer P.S."/>
            <person name="Fillinger S."/>
            <person name="Fournier E."/>
            <person name="Gout L."/>
            <person name="Hahn M."/>
            <person name="Kohn L."/>
            <person name="Lapalu N."/>
            <person name="Plummer K.M."/>
            <person name="Pradier J.M."/>
            <person name="Quevillon E."/>
            <person name="Sharon A."/>
            <person name="Simon A."/>
            <person name="ten Have A."/>
            <person name="Tudzynski B."/>
            <person name="Tudzynski P."/>
            <person name="Wincker P."/>
            <person name="Andrew M."/>
            <person name="Anthouard V."/>
            <person name="Beever R.E."/>
            <person name="Beffa R."/>
            <person name="Benoit I."/>
            <person name="Bouzid O."/>
            <person name="Brault B."/>
            <person name="Chen Z."/>
            <person name="Choquer M."/>
            <person name="Collemare J."/>
            <person name="Cotton P."/>
            <person name="Danchin E.G."/>
            <person name="Da Silva C."/>
            <person name="Gautier A."/>
            <person name="Giraud C."/>
            <person name="Giraud T."/>
            <person name="Gonzalez C."/>
            <person name="Grossetete S."/>
            <person name="Guldener U."/>
            <person name="Henrissat B."/>
            <person name="Howlett B.J."/>
            <person name="Kodira C."/>
            <person name="Kretschmer M."/>
            <person name="Lappartient A."/>
            <person name="Leroch M."/>
            <person name="Levis C."/>
            <person name="Mauceli E."/>
            <person name="Neuveglise C."/>
            <person name="Oeser B."/>
            <person name="Pearson M."/>
            <person name="Poulain J."/>
            <person name="Poussereau N."/>
            <person name="Quesneville H."/>
            <person name="Rascle C."/>
            <person name="Schumacher J."/>
            <person name="Segurens B."/>
            <person name="Sexton A."/>
            <person name="Silva E."/>
            <person name="Sirven C."/>
            <person name="Soanes D.M."/>
            <person name="Talbot N.J."/>
            <person name="Templeton M."/>
            <person name="Yandava C."/>
            <person name="Yarden O."/>
            <person name="Zeng Q."/>
            <person name="Rollins J.A."/>
            <person name="Lebrun M.H."/>
            <person name="Dickman M."/>
        </authorList>
    </citation>
    <scope>NUCLEOTIDE SEQUENCE [LARGE SCALE GENOMIC DNA]</scope>
    <source>
        <strain evidence="3">T4</strain>
    </source>
</reference>